<feature type="active site" evidence="3">
    <location>
        <position position="88"/>
    </location>
</feature>
<dbReference type="Gene3D" id="2.10.109.10">
    <property type="entry name" value="Umud Fragment, subunit A"/>
    <property type="match status" value="1"/>
</dbReference>
<dbReference type="Pfam" id="PF10502">
    <property type="entry name" value="Peptidase_S26"/>
    <property type="match status" value="2"/>
</dbReference>
<feature type="active site" evidence="3">
    <location>
        <position position="38"/>
    </location>
</feature>
<organism evidence="5 6">
    <name type="scientific">Virgisporangium aliadipatigenens</name>
    <dbReference type="NCBI Taxonomy" id="741659"/>
    <lineage>
        <taxon>Bacteria</taxon>
        <taxon>Bacillati</taxon>
        <taxon>Actinomycetota</taxon>
        <taxon>Actinomycetes</taxon>
        <taxon>Micromonosporales</taxon>
        <taxon>Micromonosporaceae</taxon>
        <taxon>Virgisporangium</taxon>
    </lineage>
</organism>
<evidence type="ECO:0000256" key="1">
    <source>
        <dbReference type="ARBA" id="ARBA00004401"/>
    </source>
</evidence>
<dbReference type="SUPFAM" id="SSF51306">
    <property type="entry name" value="LexA/Signal peptidase"/>
    <property type="match status" value="1"/>
</dbReference>
<comment type="caution">
    <text evidence="5">The sequence shown here is derived from an EMBL/GenBank/DDBJ whole genome shotgun (WGS) entry which is preliminary data.</text>
</comment>
<dbReference type="InterPro" id="IPR019533">
    <property type="entry name" value="Peptidase_S26"/>
</dbReference>
<comment type="subcellular location">
    <subcellularLocation>
        <location evidence="1">Cell membrane</location>
        <topology evidence="1">Single-pass type II membrane protein</topology>
    </subcellularLocation>
</comment>
<reference evidence="5" key="1">
    <citation type="submission" date="2021-01" db="EMBL/GenBank/DDBJ databases">
        <title>Whole genome shotgun sequence of Virgisporangium aliadipatigenens NBRC 105644.</title>
        <authorList>
            <person name="Komaki H."/>
            <person name="Tamura T."/>
        </authorList>
    </citation>
    <scope>NUCLEOTIDE SEQUENCE</scope>
    <source>
        <strain evidence="5">NBRC 105644</strain>
    </source>
</reference>
<gene>
    <name evidence="5" type="primary">lepB</name>
    <name evidence="5" type="ORF">Val02_62120</name>
</gene>
<dbReference type="GO" id="GO:0005886">
    <property type="term" value="C:plasma membrane"/>
    <property type="evidence" value="ECO:0007669"/>
    <property type="project" value="UniProtKB-SubCell"/>
</dbReference>
<dbReference type="Proteomes" id="UP000619260">
    <property type="component" value="Unassembled WGS sequence"/>
</dbReference>
<dbReference type="InterPro" id="IPR000223">
    <property type="entry name" value="Pept_S26A_signal_pept_1"/>
</dbReference>
<dbReference type="GO" id="GO:0006465">
    <property type="term" value="P:signal peptide processing"/>
    <property type="evidence" value="ECO:0007669"/>
    <property type="project" value="InterPro"/>
</dbReference>
<keyword evidence="6" id="KW-1185">Reference proteome</keyword>
<feature type="domain" description="Peptidase S26" evidence="4">
    <location>
        <begin position="108"/>
        <end position="147"/>
    </location>
</feature>
<name>A0A8J3YT34_9ACTN</name>
<dbReference type="EMBL" id="BOPF01000026">
    <property type="protein sequence ID" value="GIJ49326.1"/>
    <property type="molecule type" value="Genomic_DNA"/>
</dbReference>
<accession>A0A8J3YT34</accession>
<feature type="domain" description="Peptidase S26" evidence="4">
    <location>
        <begin position="17"/>
        <end position="99"/>
    </location>
</feature>
<evidence type="ECO:0000259" key="4">
    <source>
        <dbReference type="Pfam" id="PF10502"/>
    </source>
</evidence>
<dbReference type="GO" id="GO:0004252">
    <property type="term" value="F:serine-type endopeptidase activity"/>
    <property type="evidence" value="ECO:0007669"/>
    <property type="project" value="InterPro"/>
</dbReference>
<evidence type="ECO:0000313" key="6">
    <source>
        <dbReference type="Proteomes" id="UP000619260"/>
    </source>
</evidence>
<protein>
    <submittedName>
        <fullName evidence="5">S26 family signal peptidase</fullName>
    </submittedName>
</protein>
<dbReference type="PANTHER" id="PTHR43390">
    <property type="entry name" value="SIGNAL PEPTIDASE I"/>
    <property type="match status" value="1"/>
</dbReference>
<dbReference type="AlphaFoldDB" id="A0A8J3YT34"/>
<evidence type="ECO:0000256" key="2">
    <source>
        <dbReference type="ARBA" id="ARBA00009370"/>
    </source>
</evidence>
<dbReference type="InterPro" id="IPR036286">
    <property type="entry name" value="LexA/Signal_pep-like_sf"/>
</dbReference>
<dbReference type="CDD" id="cd06530">
    <property type="entry name" value="S26_SPase_I"/>
    <property type="match status" value="1"/>
</dbReference>
<comment type="similarity">
    <text evidence="2">Belongs to the peptidase S26 family.</text>
</comment>
<dbReference type="RefSeq" id="WP_203902798.1">
    <property type="nucleotide sequence ID" value="NZ_BOPF01000026.1"/>
</dbReference>
<proteinExistence type="inferred from homology"/>
<evidence type="ECO:0000256" key="3">
    <source>
        <dbReference type="PIRSR" id="PIRSR600223-1"/>
    </source>
</evidence>
<evidence type="ECO:0000313" key="5">
    <source>
        <dbReference type="EMBL" id="GIJ49326.1"/>
    </source>
</evidence>
<dbReference type="PANTHER" id="PTHR43390:SF1">
    <property type="entry name" value="CHLOROPLAST PROCESSING PEPTIDASE"/>
    <property type="match status" value="1"/>
</dbReference>
<sequence>MTPALVLAALLTPLGAVALGAVALVRRRYVSVDITGGSMRPTYDDGDRVLVRRVPPRRLRTGDVVVLAEPSPRKPEPGSGAGERWLIKRVAALPGDPVPRHVPALATAAGERVPTGSVVVLGDGGARSYDSKQLGYLPLESVLGVAVRTLTRAHGRR</sequence>
<dbReference type="PRINTS" id="PR00727">
    <property type="entry name" value="LEADERPTASE"/>
</dbReference>